<proteinExistence type="predicted"/>
<evidence type="ECO:0000313" key="1">
    <source>
        <dbReference type="EMBL" id="KAJ9085111.1"/>
    </source>
</evidence>
<name>A0ACC2UEP9_9FUNG</name>
<protein>
    <submittedName>
        <fullName evidence="1">Uncharacterized protein</fullName>
    </submittedName>
</protein>
<keyword evidence="2" id="KW-1185">Reference proteome</keyword>
<dbReference type="Proteomes" id="UP001165960">
    <property type="component" value="Unassembled WGS sequence"/>
</dbReference>
<gene>
    <name evidence="1" type="ORF">DSO57_1017111</name>
</gene>
<sequence>MMILYGGYLILALDSLPGSSHPLLPSSCVIINHVPVILDSLELYNHYLTIKIIIYLLNIFPHLQQGQPSRSSSSQSEGSGRIENSFPLETWAQGSDLNPEPESLRAAFPHFPGVKPLQAEAKNDGPNDEASQTKGIIAPNVETIKVPNGGYTSGQSRVTPRRRHGPAPEPMTTALKQDNQVANSRFLTNERTPSLSAILPPLNPSTQIPQAHISQYPEETPVENLSLEVGCYIDPRTLRSKFITIFE</sequence>
<organism evidence="1 2">
    <name type="scientific">Entomophthora muscae</name>
    <dbReference type="NCBI Taxonomy" id="34485"/>
    <lineage>
        <taxon>Eukaryota</taxon>
        <taxon>Fungi</taxon>
        <taxon>Fungi incertae sedis</taxon>
        <taxon>Zoopagomycota</taxon>
        <taxon>Entomophthoromycotina</taxon>
        <taxon>Entomophthoromycetes</taxon>
        <taxon>Entomophthorales</taxon>
        <taxon>Entomophthoraceae</taxon>
        <taxon>Entomophthora</taxon>
    </lineage>
</organism>
<reference evidence="1" key="1">
    <citation type="submission" date="2022-04" db="EMBL/GenBank/DDBJ databases">
        <title>Genome of the entomopathogenic fungus Entomophthora muscae.</title>
        <authorList>
            <person name="Elya C."/>
            <person name="Lovett B.R."/>
            <person name="Lee E."/>
            <person name="Macias A.M."/>
            <person name="Hajek A.E."/>
            <person name="De Bivort B.L."/>
            <person name="Kasson M.T."/>
            <person name="De Fine Licht H.H."/>
            <person name="Stajich J.E."/>
        </authorList>
    </citation>
    <scope>NUCLEOTIDE SEQUENCE</scope>
    <source>
        <strain evidence="1">Berkeley</strain>
    </source>
</reference>
<accession>A0ACC2UEP9</accession>
<comment type="caution">
    <text evidence="1">The sequence shown here is derived from an EMBL/GenBank/DDBJ whole genome shotgun (WGS) entry which is preliminary data.</text>
</comment>
<dbReference type="EMBL" id="QTSX02000781">
    <property type="protein sequence ID" value="KAJ9085111.1"/>
    <property type="molecule type" value="Genomic_DNA"/>
</dbReference>
<evidence type="ECO:0000313" key="2">
    <source>
        <dbReference type="Proteomes" id="UP001165960"/>
    </source>
</evidence>